<keyword evidence="1" id="KW-0812">Transmembrane</keyword>
<evidence type="ECO:0000313" key="3">
    <source>
        <dbReference type="Proteomes" id="UP001596328"/>
    </source>
</evidence>
<name>A0ABD5RZT3_9EURY</name>
<protein>
    <recommendedName>
        <fullName evidence="4">PEP-CTERM protein-sorting domain-containing protein</fullName>
    </recommendedName>
</protein>
<keyword evidence="3" id="KW-1185">Reference proteome</keyword>
<keyword evidence="1" id="KW-0472">Membrane</keyword>
<gene>
    <name evidence="2" type="ORF">ACFQE1_10600</name>
</gene>
<comment type="caution">
    <text evidence="2">The sequence shown here is derived from an EMBL/GenBank/DDBJ whole genome shotgun (WGS) entry which is preliminary data.</text>
</comment>
<dbReference type="AlphaFoldDB" id="A0ABD5RZT3"/>
<reference evidence="2 3" key="1">
    <citation type="journal article" date="2019" name="Int. J. Syst. Evol. Microbiol.">
        <title>The Global Catalogue of Microorganisms (GCM) 10K type strain sequencing project: providing services to taxonomists for standard genome sequencing and annotation.</title>
        <authorList>
            <consortium name="The Broad Institute Genomics Platform"/>
            <consortium name="The Broad Institute Genome Sequencing Center for Infectious Disease"/>
            <person name="Wu L."/>
            <person name="Ma J."/>
        </authorList>
    </citation>
    <scope>NUCLEOTIDE SEQUENCE [LARGE SCALE GENOMIC DNA]</scope>
    <source>
        <strain evidence="2 3">NBRC 111368</strain>
    </source>
</reference>
<accession>A0ABD5RZT3</accession>
<evidence type="ECO:0008006" key="4">
    <source>
        <dbReference type="Google" id="ProtNLM"/>
    </source>
</evidence>
<organism evidence="2 3">
    <name type="scientific">Halobium palmae</name>
    <dbReference type="NCBI Taxonomy" id="1776492"/>
    <lineage>
        <taxon>Archaea</taxon>
        <taxon>Methanobacteriati</taxon>
        <taxon>Methanobacteriota</taxon>
        <taxon>Stenosarchaea group</taxon>
        <taxon>Halobacteria</taxon>
        <taxon>Halobacteriales</taxon>
        <taxon>Haloferacaceae</taxon>
        <taxon>Halobium</taxon>
    </lineage>
</organism>
<evidence type="ECO:0000256" key="1">
    <source>
        <dbReference type="SAM" id="Phobius"/>
    </source>
</evidence>
<evidence type="ECO:0000313" key="2">
    <source>
        <dbReference type="EMBL" id="MFC6724810.1"/>
    </source>
</evidence>
<sequence length="51" mass="5732">MTYQTTLGWSLVTSAIVTFLLAIVPGNSVWWGVLMLVAGVALLYYRDDRRL</sequence>
<keyword evidence="1" id="KW-1133">Transmembrane helix</keyword>
<feature type="transmembrane region" description="Helical" evidence="1">
    <location>
        <begin position="29"/>
        <end position="45"/>
    </location>
</feature>
<feature type="transmembrane region" description="Helical" evidence="1">
    <location>
        <begin position="7"/>
        <end position="23"/>
    </location>
</feature>
<proteinExistence type="predicted"/>
<dbReference type="Proteomes" id="UP001596328">
    <property type="component" value="Unassembled WGS sequence"/>
</dbReference>
<dbReference type="EMBL" id="JBHSWU010000288">
    <property type="protein sequence ID" value="MFC6724810.1"/>
    <property type="molecule type" value="Genomic_DNA"/>
</dbReference>